<gene>
    <name evidence="1" type="ORF">LAUMK13_00520</name>
</gene>
<dbReference type="EMBL" id="UPHQ01000023">
    <property type="protein sequence ID" value="VBA34558.1"/>
    <property type="molecule type" value="Genomic_DNA"/>
</dbReference>
<reference evidence="1 2" key="1">
    <citation type="submission" date="2018-09" db="EMBL/GenBank/DDBJ databases">
        <authorList>
            <person name="Tagini F."/>
        </authorList>
    </citation>
    <scope>NUCLEOTIDE SEQUENCE [LARGE SCALE GENOMIC DNA]</scope>
    <source>
        <strain evidence="1 2">MK13</strain>
    </source>
</reference>
<accession>A0A498PQA2</accession>
<dbReference type="AlphaFoldDB" id="A0A498PQA2"/>
<protein>
    <submittedName>
        <fullName evidence="1">Uncharacterized protein</fullName>
    </submittedName>
</protein>
<organism evidence="1 2">
    <name type="scientific">Mycobacterium innocens</name>
    <dbReference type="NCBI Taxonomy" id="2341083"/>
    <lineage>
        <taxon>Bacteria</taxon>
        <taxon>Bacillati</taxon>
        <taxon>Actinomycetota</taxon>
        <taxon>Actinomycetes</taxon>
        <taxon>Mycobacteriales</taxon>
        <taxon>Mycobacteriaceae</taxon>
        <taxon>Mycobacterium</taxon>
    </lineage>
</organism>
<proteinExistence type="predicted"/>
<name>A0A498PQA2_9MYCO</name>
<sequence>MGITDIREHRFGRADHPVWPEDTGTTTATMLAVSALPPRSFTTIERCIATLPPIEEVWATLPDAAATAQLKRRENLLDVATLSCKAIELLHGIIFSLGIYHAIIRHPPSVKASTKQTLIAGGLDGTVLLVNKTMTVRLDNQHFLFTGAGDFTINRRLLHRVAAELGLAKRAVKDCRINPADYCPESELGLLKGMVSAFISPAIPRPTLQGVVLIAPTEVDRAEGHMVAISLSPFESLVVRLADLPVLVQHYAARAYPDLNRTTLGAECGGIGSLRG</sequence>
<keyword evidence="2" id="KW-1185">Reference proteome</keyword>
<dbReference type="Proteomes" id="UP000267289">
    <property type="component" value="Unassembled WGS sequence"/>
</dbReference>
<evidence type="ECO:0000313" key="2">
    <source>
        <dbReference type="Proteomes" id="UP000267289"/>
    </source>
</evidence>
<evidence type="ECO:0000313" key="1">
    <source>
        <dbReference type="EMBL" id="VBA34558.1"/>
    </source>
</evidence>